<keyword evidence="6 9" id="KW-0234">DNA repair</keyword>
<reference evidence="11 12" key="1">
    <citation type="submission" date="2015-01" db="EMBL/GenBank/DDBJ databases">
        <title>The Genome Sequence of Rhinocladiella mackenzie CBS 650.93.</title>
        <authorList>
            <consortium name="The Broad Institute Genomics Platform"/>
            <person name="Cuomo C."/>
            <person name="de Hoog S."/>
            <person name="Gorbushina A."/>
            <person name="Stielow B."/>
            <person name="Teixiera M."/>
            <person name="Abouelleil A."/>
            <person name="Chapman S.B."/>
            <person name="Priest M."/>
            <person name="Young S.K."/>
            <person name="Wortman J."/>
            <person name="Nusbaum C."/>
            <person name="Birren B."/>
        </authorList>
    </citation>
    <scope>NUCLEOTIDE SEQUENCE [LARGE SCALE GENOMIC DNA]</scope>
    <source>
        <strain evidence="11 12">CBS 650.93</strain>
    </source>
</reference>
<feature type="compositionally biased region" description="Basic and acidic residues" evidence="10">
    <location>
        <begin position="617"/>
        <end position="632"/>
    </location>
</feature>
<evidence type="ECO:0000256" key="9">
    <source>
        <dbReference type="HAMAP-Rule" id="MF_03110"/>
    </source>
</evidence>
<gene>
    <name evidence="9" type="primary">SLX4</name>
    <name evidence="11" type="ORF">Z518_02688</name>
</gene>
<keyword evidence="12" id="KW-1185">Reference proteome</keyword>
<dbReference type="HOGENOM" id="CLU_318854_0_0_1"/>
<protein>
    <recommendedName>
        <fullName evidence="8 9">Structure-specific endonuclease subunit SLX4</fullName>
    </recommendedName>
</protein>
<feature type="region of interest" description="Disordered" evidence="10">
    <location>
        <begin position="603"/>
        <end position="689"/>
    </location>
</feature>
<dbReference type="RefSeq" id="XP_013275169.1">
    <property type="nucleotide sequence ID" value="XM_013419715.1"/>
</dbReference>
<proteinExistence type="inferred from homology"/>
<comment type="PTM">
    <text evidence="9">Phosphorylated in response to DNA damage.</text>
</comment>
<evidence type="ECO:0000256" key="6">
    <source>
        <dbReference type="ARBA" id="ARBA00023204"/>
    </source>
</evidence>
<feature type="compositionally biased region" description="Low complexity" evidence="10">
    <location>
        <begin position="8"/>
        <end position="21"/>
    </location>
</feature>
<feature type="region of interest" description="Disordered" evidence="10">
    <location>
        <begin position="243"/>
        <end position="301"/>
    </location>
</feature>
<feature type="compositionally biased region" description="Basic residues" evidence="10">
    <location>
        <begin position="637"/>
        <end position="646"/>
    </location>
</feature>
<dbReference type="GO" id="GO:0006310">
    <property type="term" value="P:DNA recombination"/>
    <property type="evidence" value="ECO:0007669"/>
    <property type="project" value="UniProtKB-UniRule"/>
</dbReference>
<keyword evidence="7 9" id="KW-0539">Nucleus</keyword>
<evidence type="ECO:0000313" key="12">
    <source>
        <dbReference type="Proteomes" id="UP000053617"/>
    </source>
</evidence>
<evidence type="ECO:0000256" key="3">
    <source>
        <dbReference type="ARBA" id="ARBA00022553"/>
    </source>
</evidence>
<dbReference type="HAMAP" id="MF_03110">
    <property type="entry name" value="Endonuc_su_Slx4"/>
    <property type="match status" value="1"/>
</dbReference>
<keyword evidence="4 9" id="KW-0227">DNA damage</keyword>
<dbReference type="Pfam" id="PF09494">
    <property type="entry name" value="Slx4"/>
    <property type="match status" value="1"/>
</dbReference>
<dbReference type="EMBL" id="KN847476">
    <property type="protein sequence ID" value="KIX08033.1"/>
    <property type="molecule type" value="Genomic_DNA"/>
</dbReference>
<dbReference type="OrthoDB" id="5349119at2759"/>
<feature type="region of interest" description="Disordered" evidence="10">
    <location>
        <begin position="316"/>
        <end position="348"/>
    </location>
</feature>
<dbReference type="GO" id="GO:0006260">
    <property type="term" value="P:DNA replication"/>
    <property type="evidence" value="ECO:0007669"/>
    <property type="project" value="InterPro"/>
</dbReference>
<dbReference type="GO" id="GO:0017108">
    <property type="term" value="F:5'-flap endonuclease activity"/>
    <property type="evidence" value="ECO:0007669"/>
    <property type="project" value="InterPro"/>
</dbReference>
<dbReference type="GO" id="GO:0033557">
    <property type="term" value="C:Slx1-Slx4 complex"/>
    <property type="evidence" value="ECO:0007669"/>
    <property type="project" value="UniProtKB-UniRule"/>
</dbReference>
<name>A0A0D2HC81_9EURO</name>
<dbReference type="InterPro" id="IPR027784">
    <property type="entry name" value="Slx4_ascomycetes"/>
</dbReference>
<feature type="region of interest" description="Disordered" evidence="10">
    <location>
        <begin position="111"/>
        <end position="168"/>
    </location>
</feature>
<organism evidence="11 12">
    <name type="scientific">Rhinocladiella mackenziei CBS 650.93</name>
    <dbReference type="NCBI Taxonomy" id="1442369"/>
    <lineage>
        <taxon>Eukaryota</taxon>
        <taxon>Fungi</taxon>
        <taxon>Dikarya</taxon>
        <taxon>Ascomycota</taxon>
        <taxon>Pezizomycotina</taxon>
        <taxon>Eurotiomycetes</taxon>
        <taxon>Chaetothyriomycetidae</taxon>
        <taxon>Chaetothyriales</taxon>
        <taxon>Herpotrichiellaceae</taxon>
        <taxon>Rhinocladiella</taxon>
    </lineage>
</organism>
<evidence type="ECO:0000256" key="7">
    <source>
        <dbReference type="ARBA" id="ARBA00023242"/>
    </source>
</evidence>
<evidence type="ECO:0000256" key="4">
    <source>
        <dbReference type="ARBA" id="ARBA00022763"/>
    </source>
</evidence>
<keyword evidence="3 9" id="KW-0597">Phosphoprotein</keyword>
<dbReference type="GeneID" id="25290759"/>
<feature type="compositionally biased region" description="Basic and acidic residues" evidence="10">
    <location>
        <begin position="658"/>
        <end position="678"/>
    </location>
</feature>
<feature type="compositionally biased region" description="Basic residues" evidence="10">
    <location>
        <begin position="718"/>
        <end position="735"/>
    </location>
</feature>
<feature type="compositionally biased region" description="Polar residues" evidence="10">
    <location>
        <begin position="154"/>
        <end position="167"/>
    </location>
</feature>
<feature type="region of interest" description="Disordered" evidence="10">
    <location>
        <begin position="527"/>
        <end position="571"/>
    </location>
</feature>
<dbReference type="Proteomes" id="UP000053617">
    <property type="component" value="Unassembled WGS sequence"/>
</dbReference>
<evidence type="ECO:0000256" key="1">
    <source>
        <dbReference type="ARBA" id="ARBA00004123"/>
    </source>
</evidence>
<feature type="compositionally biased region" description="Basic residues" evidence="10">
    <location>
        <begin position="326"/>
        <end position="342"/>
    </location>
</feature>
<feature type="compositionally biased region" description="Basic residues" evidence="10">
    <location>
        <begin position="268"/>
        <end position="277"/>
    </location>
</feature>
<dbReference type="STRING" id="1442369.A0A0D2HC81"/>
<feature type="compositionally biased region" description="Polar residues" evidence="10">
    <location>
        <begin position="764"/>
        <end position="775"/>
    </location>
</feature>
<accession>A0A0D2HC81</accession>
<dbReference type="InterPro" id="IPR018574">
    <property type="entry name" value="Structure-sp_endonuc_su_Slx4"/>
</dbReference>
<dbReference type="VEuPathDB" id="FungiDB:Z518_02688"/>
<comment type="subcellular location">
    <subcellularLocation>
        <location evidence="1 9">Nucleus</location>
    </subcellularLocation>
</comment>
<evidence type="ECO:0000256" key="2">
    <source>
        <dbReference type="ARBA" id="ARBA00006661"/>
    </source>
</evidence>
<evidence type="ECO:0000256" key="10">
    <source>
        <dbReference type="SAM" id="MobiDB-lite"/>
    </source>
</evidence>
<comment type="subunit">
    <text evidence="9">Forms a heterodimer with SLX1.</text>
</comment>
<feature type="compositionally biased region" description="Polar residues" evidence="10">
    <location>
        <begin position="81"/>
        <end position="95"/>
    </location>
</feature>
<dbReference type="CDD" id="cd22999">
    <property type="entry name" value="SAP_SLX4"/>
    <property type="match status" value="1"/>
</dbReference>
<comment type="function">
    <text evidence="9">Regulatory subunit of the SLX1-SLX4 structure-specific endonuclease that resolves DNA secondary structures generated during DNA repair and recombination. Has endonuclease activity towards branched DNA substrates, introducing single-strand cuts in duplex DNA close to junctions with ss-DNA.</text>
</comment>
<evidence type="ECO:0000256" key="5">
    <source>
        <dbReference type="ARBA" id="ARBA00023172"/>
    </source>
</evidence>
<feature type="region of interest" description="Disordered" evidence="10">
    <location>
        <begin position="74"/>
        <end position="95"/>
    </location>
</feature>
<comment type="similarity">
    <text evidence="2 9">Belongs to the SLX4 family.</text>
</comment>
<dbReference type="AlphaFoldDB" id="A0A0D2HC81"/>
<feature type="region of interest" description="Disordered" evidence="10">
    <location>
        <begin position="711"/>
        <end position="792"/>
    </location>
</feature>
<keyword evidence="5 9" id="KW-0233">DNA recombination</keyword>
<evidence type="ECO:0000313" key="11">
    <source>
        <dbReference type="EMBL" id="KIX08033.1"/>
    </source>
</evidence>
<sequence length="884" mass="97099">MSTIVILSSSPPRAFARSPTPSELPPPLPSPGSILSDVTEGLKRFKSVNKTRDGFSDGFSGVRSLLTTKAGVENIPLHSPGQDSFQSTGSASVPESSADVATGAKFLTTTLSSQNEQHSEHVKNPESGGQMCYESPEASRQAKNFDFPNDGTHIPQSNSQAESSSLQLEKALPRRLDWTPAKPHANASANISDLEEPSVGFSKDLLNYFTFAKTLAGESADKITTKIDTRGEPTKRRRIDFAMTAESHNKASLLSDISSNREESKKDGGKKRNKSPSKKALTITGLATSNYGDEQQKGRKTAPMLERLTATQLGAGCELESSMEKARKKPAKPRASSKKAPTKSRLVSPTSALKAFDDQEMLFGSASQLARDESPTLMRDTPEVLKRSECFLSSDPISSQQTPPFSIESMSAKNSWGTNRFVKRRNLWGAAGRDEDNALLQVDTIDLIDSPAVRLALTGKDALVQPAVPGHQKNGTVRKERTILYHDETPLTKKGESMVDIDDIVTPAFQATINSPTRLHVRSYHTARPLEAPQIRPGKGAQDVDENSREKSAPQKSATSPVRPSYAGFSTHDLQKQLSAYGFKPIKKREKMIEILDRCWDDKHGVTPDEEEEEPADTTKHGDFLSKVHDISARQVPKAKKARAKRKSEASDPTPMEPEERERTETMSKDPVSEAEKTPRKRATKKKLSDETIMDVNDIDSLSLNVEDEGGPAEKIIMKRKKKTSNARAPSRPKKPATPPPTLPSISFSPSPAFEPLPAGPSVQDPSTSILPPTSRNREITTPGALTPAQTPALPDIQTQIRAAIYFTPSNPDRVRNHTLSPTWREKILMYDPIVLEDLTVWLNTEGFRLIGEDREVNPLEVRAWCEQNGICCLWKGGWRGRGR</sequence>
<feature type="region of interest" description="Disordered" evidence="10">
    <location>
        <begin position="1"/>
        <end position="34"/>
    </location>
</feature>
<evidence type="ECO:0000256" key="8">
    <source>
        <dbReference type="ARBA" id="ARBA00029496"/>
    </source>
</evidence>
<dbReference type="GO" id="GO:0006281">
    <property type="term" value="P:DNA repair"/>
    <property type="evidence" value="ECO:0007669"/>
    <property type="project" value="UniProtKB-UniRule"/>
</dbReference>